<comment type="caution">
    <text evidence="1">The sequence shown here is derived from an EMBL/GenBank/DDBJ whole genome shotgun (WGS) entry which is preliminary data.</text>
</comment>
<name>A0AAV4T8A3_9ARAC</name>
<dbReference type="Proteomes" id="UP001054837">
    <property type="component" value="Unassembled WGS sequence"/>
</dbReference>
<accession>A0AAV4T8A3</accession>
<evidence type="ECO:0000313" key="1">
    <source>
        <dbReference type="EMBL" id="GIY41132.1"/>
    </source>
</evidence>
<dbReference type="EMBL" id="BPLQ01009034">
    <property type="protein sequence ID" value="GIY41132.1"/>
    <property type="molecule type" value="Genomic_DNA"/>
</dbReference>
<sequence>MEYFRKEEKKGGCTTYSAASFSISSRGDPSTGILWRIATAHRIAAANDTTLSRLIPLVRISIGKISSRAGKIVTRRTSTVVWPALSPRLQHEACDFRFFFFPRRIQLSFGKIGKKKSSATEHKVRSLSVGERGLCYGRDPGGGVGGARRGVLGFSLAGGGSRDPRLVRFLGERE</sequence>
<organism evidence="1 2">
    <name type="scientific">Caerostris darwini</name>
    <dbReference type="NCBI Taxonomy" id="1538125"/>
    <lineage>
        <taxon>Eukaryota</taxon>
        <taxon>Metazoa</taxon>
        <taxon>Ecdysozoa</taxon>
        <taxon>Arthropoda</taxon>
        <taxon>Chelicerata</taxon>
        <taxon>Arachnida</taxon>
        <taxon>Araneae</taxon>
        <taxon>Araneomorphae</taxon>
        <taxon>Entelegynae</taxon>
        <taxon>Araneoidea</taxon>
        <taxon>Araneidae</taxon>
        <taxon>Caerostris</taxon>
    </lineage>
</organism>
<evidence type="ECO:0000313" key="2">
    <source>
        <dbReference type="Proteomes" id="UP001054837"/>
    </source>
</evidence>
<proteinExistence type="predicted"/>
<keyword evidence="2" id="KW-1185">Reference proteome</keyword>
<reference evidence="1 2" key="1">
    <citation type="submission" date="2021-06" db="EMBL/GenBank/DDBJ databases">
        <title>Caerostris darwini draft genome.</title>
        <authorList>
            <person name="Kono N."/>
            <person name="Arakawa K."/>
        </authorList>
    </citation>
    <scope>NUCLEOTIDE SEQUENCE [LARGE SCALE GENOMIC DNA]</scope>
</reference>
<protein>
    <submittedName>
        <fullName evidence="1">Uncharacterized protein</fullName>
    </submittedName>
</protein>
<gene>
    <name evidence="1" type="ORF">CDAR_603671</name>
</gene>
<dbReference type="AlphaFoldDB" id="A0AAV4T8A3"/>